<sequence length="139" mass="14265">MSLLGVALACLGLTLAGRGLGQASAGRSAWCEAAALLRSVLGWLDSLLAGPACLLELAAACCSFLAGGLRQPTSADLVASVPSDAHSSDPAWHRMARSPCSLARSLHPQPAQIACKRRNHRPGCVGRQGSVAAPPPYEL</sequence>
<feature type="signal peptide" evidence="1">
    <location>
        <begin position="1"/>
        <end position="16"/>
    </location>
</feature>
<dbReference type="Proteomes" id="UP000323386">
    <property type="component" value="Unassembled WGS sequence"/>
</dbReference>
<keyword evidence="1" id="KW-0732">Signal</keyword>
<accession>A0A5C3EWP7</accession>
<organism evidence="2 3">
    <name type="scientific">Pseudozyma flocculosa</name>
    <dbReference type="NCBI Taxonomy" id="84751"/>
    <lineage>
        <taxon>Eukaryota</taxon>
        <taxon>Fungi</taxon>
        <taxon>Dikarya</taxon>
        <taxon>Basidiomycota</taxon>
        <taxon>Ustilaginomycotina</taxon>
        <taxon>Ustilaginomycetes</taxon>
        <taxon>Ustilaginales</taxon>
        <taxon>Ustilaginaceae</taxon>
        <taxon>Pseudozyma</taxon>
    </lineage>
</organism>
<protein>
    <submittedName>
        <fullName evidence="2">Uncharacterized protein</fullName>
    </submittedName>
</protein>
<evidence type="ECO:0000313" key="2">
    <source>
        <dbReference type="EMBL" id="SPO36674.1"/>
    </source>
</evidence>
<evidence type="ECO:0000256" key="1">
    <source>
        <dbReference type="SAM" id="SignalP"/>
    </source>
</evidence>
<dbReference type="EMBL" id="OOIP01000005">
    <property type="protein sequence ID" value="SPO36674.1"/>
    <property type="molecule type" value="Genomic_DNA"/>
</dbReference>
<reference evidence="2 3" key="1">
    <citation type="submission" date="2018-03" db="EMBL/GenBank/DDBJ databases">
        <authorList>
            <person name="Guldener U."/>
        </authorList>
    </citation>
    <scope>NUCLEOTIDE SEQUENCE [LARGE SCALE GENOMIC DNA]</scope>
    <source>
        <strain evidence="2 3">DAOM196992</strain>
    </source>
</reference>
<feature type="chain" id="PRO_5022666959" evidence="1">
    <location>
        <begin position="17"/>
        <end position="139"/>
    </location>
</feature>
<evidence type="ECO:0000313" key="3">
    <source>
        <dbReference type="Proteomes" id="UP000323386"/>
    </source>
</evidence>
<proteinExistence type="predicted"/>
<gene>
    <name evidence="2" type="ORF">PSFLO_02145</name>
</gene>
<name>A0A5C3EWP7_9BASI</name>
<keyword evidence="3" id="KW-1185">Reference proteome</keyword>
<dbReference type="AlphaFoldDB" id="A0A5C3EWP7"/>